<accession>W3X734</accession>
<dbReference type="GO" id="GO:0016705">
    <property type="term" value="F:oxidoreductase activity, acting on paired donors, with incorporation or reduction of molecular oxygen"/>
    <property type="evidence" value="ECO:0007669"/>
    <property type="project" value="InterPro"/>
</dbReference>
<dbReference type="PRINTS" id="PR00463">
    <property type="entry name" value="EP450I"/>
</dbReference>
<dbReference type="InParanoid" id="W3X734"/>
<evidence type="ECO:0000256" key="5">
    <source>
        <dbReference type="ARBA" id="ARBA00023002"/>
    </source>
</evidence>
<dbReference type="RefSeq" id="XP_007833608.1">
    <property type="nucleotide sequence ID" value="XM_007835417.1"/>
</dbReference>
<protein>
    <submittedName>
        <fullName evidence="9">Uncharacterized protein</fullName>
    </submittedName>
</protein>
<dbReference type="GeneID" id="19271849"/>
<keyword evidence="4 7" id="KW-0479">Metal-binding</keyword>
<dbReference type="InterPro" id="IPR017972">
    <property type="entry name" value="Cyt_P450_CS"/>
</dbReference>
<evidence type="ECO:0000313" key="10">
    <source>
        <dbReference type="Proteomes" id="UP000030651"/>
    </source>
</evidence>
<comment type="similarity">
    <text evidence="2 8">Belongs to the cytochrome P450 family.</text>
</comment>
<dbReference type="Gene3D" id="1.10.630.10">
    <property type="entry name" value="Cytochrome P450"/>
    <property type="match status" value="1"/>
</dbReference>
<dbReference type="HOGENOM" id="CLU_001570_14_2_1"/>
<evidence type="ECO:0000256" key="8">
    <source>
        <dbReference type="RuleBase" id="RU000461"/>
    </source>
</evidence>
<dbReference type="GO" id="GO:0004497">
    <property type="term" value="F:monooxygenase activity"/>
    <property type="evidence" value="ECO:0007669"/>
    <property type="project" value="UniProtKB-KW"/>
</dbReference>
<dbReference type="EMBL" id="KI912112">
    <property type="protein sequence ID" value="ETS81834.1"/>
    <property type="molecule type" value="Genomic_DNA"/>
</dbReference>
<dbReference type="OrthoDB" id="1470350at2759"/>
<dbReference type="GO" id="GO:0020037">
    <property type="term" value="F:heme binding"/>
    <property type="evidence" value="ECO:0007669"/>
    <property type="project" value="InterPro"/>
</dbReference>
<evidence type="ECO:0000256" key="7">
    <source>
        <dbReference type="PIRSR" id="PIRSR602401-1"/>
    </source>
</evidence>
<sequence length="497" mass="54188">MNLTQLPLGVLAAGAALLFIILRSVFNALRSPLASLPGPWHTRFTRVVLKFHILTGGRIHHVNRLHQAYGPIVRIAPDEVAIADLEAFTQIHRIGGGFTKSAWYDSTGTGAGVPAAAYEPGVFAMRDPKAHAQRRKLFARPFSNSALRKNWEDIVRGTAERAVAKIQADAAGGGDADVLKWWTLMATDVIAHLSFGDSFDMVGLGRRNEYIDALTSALLASGLRLELPWLASLMRVVPLPAVQQLLKADEVVFEAGGRAVANLRQAGGNQNLFGQMLAESESQEKHGLTDLSVRLEASNLIIAGSDTTAITLTYLVWAVLKRPDLQRRLEEEVGNLSGDFKDEDLESLPLLNAVIDETLRLYGAAPGALPRVVPEGGATLAGHFLPAQTLVTTHAFTLHRDPTIFPDPSQFDETRFMKPQTVAQKAAFHPFGAGSRICLGIHLARMELRLSTALFFRNCRGAQLGSSNMADEVMDMEEHFLISPRGHHCNITLGNLR</sequence>
<name>W3X734_PESFW</name>
<evidence type="ECO:0000256" key="2">
    <source>
        <dbReference type="ARBA" id="ARBA00010617"/>
    </source>
</evidence>
<keyword evidence="6 7" id="KW-0408">Iron</keyword>
<dbReference type="KEGG" id="pfy:PFICI_06836"/>
<evidence type="ECO:0000256" key="4">
    <source>
        <dbReference type="ARBA" id="ARBA00022723"/>
    </source>
</evidence>
<keyword evidence="10" id="KW-1185">Reference proteome</keyword>
<feature type="binding site" description="axial binding residue" evidence="7">
    <location>
        <position position="438"/>
    </location>
    <ligand>
        <name>heme</name>
        <dbReference type="ChEBI" id="CHEBI:30413"/>
    </ligand>
    <ligandPart>
        <name>Fe</name>
        <dbReference type="ChEBI" id="CHEBI:18248"/>
    </ligandPart>
</feature>
<dbReference type="Proteomes" id="UP000030651">
    <property type="component" value="Unassembled WGS sequence"/>
</dbReference>
<dbReference type="OMA" id="VRNMQSA"/>
<dbReference type="SUPFAM" id="SSF48264">
    <property type="entry name" value="Cytochrome P450"/>
    <property type="match status" value="1"/>
</dbReference>
<dbReference type="Pfam" id="PF00067">
    <property type="entry name" value="p450"/>
    <property type="match status" value="1"/>
</dbReference>
<proteinExistence type="inferred from homology"/>
<evidence type="ECO:0000313" key="9">
    <source>
        <dbReference type="EMBL" id="ETS81834.1"/>
    </source>
</evidence>
<organism evidence="9 10">
    <name type="scientific">Pestalotiopsis fici (strain W106-1 / CGMCC3.15140)</name>
    <dbReference type="NCBI Taxonomy" id="1229662"/>
    <lineage>
        <taxon>Eukaryota</taxon>
        <taxon>Fungi</taxon>
        <taxon>Dikarya</taxon>
        <taxon>Ascomycota</taxon>
        <taxon>Pezizomycotina</taxon>
        <taxon>Sordariomycetes</taxon>
        <taxon>Xylariomycetidae</taxon>
        <taxon>Amphisphaeriales</taxon>
        <taxon>Sporocadaceae</taxon>
        <taxon>Pestalotiopsis</taxon>
    </lineage>
</organism>
<evidence type="ECO:0000256" key="6">
    <source>
        <dbReference type="ARBA" id="ARBA00023004"/>
    </source>
</evidence>
<keyword evidence="3 7" id="KW-0349">Heme</keyword>
<dbReference type="PRINTS" id="PR00385">
    <property type="entry name" value="P450"/>
</dbReference>
<dbReference type="PANTHER" id="PTHR24305">
    <property type="entry name" value="CYTOCHROME P450"/>
    <property type="match status" value="1"/>
</dbReference>
<dbReference type="CDD" id="cd11059">
    <property type="entry name" value="CYP_fungal"/>
    <property type="match status" value="1"/>
</dbReference>
<evidence type="ECO:0000256" key="3">
    <source>
        <dbReference type="ARBA" id="ARBA00022617"/>
    </source>
</evidence>
<gene>
    <name evidence="9" type="ORF">PFICI_06836</name>
</gene>
<comment type="cofactor">
    <cofactor evidence="1 7">
        <name>heme</name>
        <dbReference type="ChEBI" id="CHEBI:30413"/>
    </cofactor>
</comment>
<dbReference type="PANTHER" id="PTHR24305:SF96">
    <property type="entry name" value="CYTOCHROME P450 MONOOXYGENASE STCB-RELATED"/>
    <property type="match status" value="1"/>
</dbReference>
<evidence type="ECO:0000256" key="1">
    <source>
        <dbReference type="ARBA" id="ARBA00001971"/>
    </source>
</evidence>
<keyword evidence="8" id="KW-0503">Monooxygenase</keyword>
<dbReference type="GO" id="GO:0005506">
    <property type="term" value="F:iron ion binding"/>
    <property type="evidence" value="ECO:0007669"/>
    <property type="project" value="InterPro"/>
</dbReference>
<dbReference type="InterPro" id="IPR036396">
    <property type="entry name" value="Cyt_P450_sf"/>
</dbReference>
<dbReference type="PROSITE" id="PS00086">
    <property type="entry name" value="CYTOCHROME_P450"/>
    <property type="match status" value="1"/>
</dbReference>
<dbReference type="InterPro" id="IPR002401">
    <property type="entry name" value="Cyt_P450_E_grp-I"/>
</dbReference>
<dbReference type="eggNOG" id="KOG0156">
    <property type="taxonomic scope" value="Eukaryota"/>
</dbReference>
<dbReference type="InterPro" id="IPR001128">
    <property type="entry name" value="Cyt_P450"/>
</dbReference>
<dbReference type="AlphaFoldDB" id="W3X734"/>
<dbReference type="InterPro" id="IPR050121">
    <property type="entry name" value="Cytochrome_P450_monoxygenase"/>
</dbReference>
<keyword evidence="5 8" id="KW-0560">Oxidoreductase</keyword>
<reference evidence="10" key="1">
    <citation type="journal article" date="2015" name="BMC Genomics">
        <title>Genomic and transcriptomic analysis of the endophytic fungus Pestalotiopsis fici reveals its lifestyle and high potential for synthesis of natural products.</title>
        <authorList>
            <person name="Wang X."/>
            <person name="Zhang X."/>
            <person name="Liu L."/>
            <person name="Xiang M."/>
            <person name="Wang W."/>
            <person name="Sun X."/>
            <person name="Che Y."/>
            <person name="Guo L."/>
            <person name="Liu G."/>
            <person name="Guo L."/>
            <person name="Wang C."/>
            <person name="Yin W.B."/>
            <person name="Stadler M."/>
            <person name="Zhang X."/>
            <person name="Liu X."/>
        </authorList>
    </citation>
    <scope>NUCLEOTIDE SEQUENCE [LARGE SCALE GENOMIC DNA]</scope>
    <source>
        <strain evidence="10">W106-1 / CGMCC3.15140</strain>
    </source>
</reference>